<dbReference type="Gene3D" id="1.10.443.10">
    <property type="entry name" value="Intergrase catalytic core"/>
    <property type="match status" value="1"/>
</dbReference>
<dbReference type="PANTHER" id="PTHR30349:SF64">
    <property type="entry name" value="PROPHAGE INTEGRASE INTD-RELATED"/>
    <property type="match status" value="1"/>
</dbReference>
<reference evidence="3 7" key="1">
    <citation type="submission" date="2020-07" db="EMBL/GenBank/DDBJ databases">
        <title>Alkalicella. sp. LB2 genome.</title>
        <authorList>
            <person name="Postec A."/>
            <person name="Quemeneur M."/>
        </authorList>
    </citation>
    <scope>NUCLEOTIDE SEQUENCE [LARGE SCALE GENOMIC DNA]</scope>
    <source>
        <strain evidence="3 7">LB2</strain>
    </source>
</reference>
<dbReference type="EMBL" id="CP058559">
    <property type="protein sequence ID" value="QNO14363.1"/>
    <property type="molecule type" value="Genomic_DNA"/>
</dbReference>
<evidence type="ECO:0000313" key="5">
    <source>
        <dbReference type="EMBL" id="QNO13404.1"/>
    </source>
</evidence>
<dbReference type="EMBL" id="CP058559">
    <property type="protein sequence ID" value="QNO13373.1"/>
    <property type="molecule type" value="Genomic_DNA"/>
</dbReference>
<gene>
    <name evidence="3" type="ORF">HYG86_00560</name>
    <name evidence="4" type="ORF">HYG86_00595</name>
    <name evidence="5" type="ORF">HYG86_00760</name>
    <name evidence="6" type="ORF">HYG86_06035</name>
</gene>
<dbReference type="GO" id="GO:0015074">
    <property type="term" value="P:DNA integration"/>
    <property type="evidence" value="ECO:0007669"/>
    <property type="project" value="InterPro"/>
</dbReference>
<dbReference type="PANTHER" id="PTHR30349">
    <property type="entry name" value="PHAGE INTEGRASE-RELATED"/>
    <property type="match status" value="1"/>
</dbReference>
<dbReference type="KEGG" id="acae:HYG86_00560"/>
<dbReference type="RefSeq" id="WP_213167042.1">
    <property type="nucleotide sequence ID" value="NZ_CP058559.1"/>
</dbReference>
<evidence type="ECO:0000313" key="7">
    <source>
        <dbReference type="Proteomes" id="UP000516160"/>
    </source>
</evidence>
<evidence type="ECO:0000259" key="2">
    <source>
        <dbReference type="PROSITE" id="PS51898"/>
    </source>
</evidence>
<dbReference type="InterPro" id="IPR013762">
    <property type="entry name" value="Integrase-like_cat_sf"/>
</dbReference>
<feature type="domain" description="Tyr recombinase" evidence="2">
    <location>
        <begin position="106"/>
        <end position="315"/>
    </location>
</feature>
<dbReference type="AlphaFoldDB" id="A0A7G9W3V5"/>
<dbReference type="KEGG" id="acae:HYG86_00595"/>
<dbReference type="PROSITE" id="PS51898">
    <property type="entry name" value="TYR_RECOMBINASE"/>
    <property type="match status" value="1"/>
</dbReference>
<dbReference type="KEGG" id="acae:HYG86_06035"/>
<evidence type="ECO:0000256" key="1">
    <source>
        <dbReference type="ARBA" id="ARBA00023172"/>
    </source>
</evidence>
<dbReference type="InterPro" id="IPR050090">
    <property type="entry name" value="Tyrosine_recombinase_XerCD"/>
</dbReference>
<name>A0A7G9W3V5_ALKCA</name>
<evidence type="ECO:0000313" key="3">
    <source>
        <dbReference type="EMBL" id="QNO13367.1"/>
    </source>
</evidence>
<dbReference type="GO" id="GO:0006310">
    <property type="term" value="P:DNA recombination"/>
    <property type="evidence" value="ECO:0007669"/>
    <property type="project" value="UniProtKB-KW"/>
</dbReference>
<accession>A0A7G9W3V5</accession>
<dbReference type="GO" id="GO:0003677">
    <property type="term" value="F:DNA binding"/>
    <property type="evidence" value="ECO:0007669"/>
    <property type="project" value="InterPro"/>
</dbReference>
<evidence type="ECO:0000313" key="4">
    <source>
        <dbReference type="EMBL" id="QNO13373.1"/>
    </source>
</evidence>
<proteinExistence type="predicted"/>
<keyword evidence="7" id="KW-1185">Reference proteome</keyword>
<dbReference type="InterPro" id="IPR002104">
    <property type="entry name" value="Integrase_catalytic"/>
</dbReference>
<evidence type="ECO:0000313" key="6">
    <source>
        <dbReference type="EMBL" id="QNO14363.1"/>
    </source>
</evidence>
<organism evidence="3 7">
    <name type="scientific">Alkalicella caledoniensis</name>
    <dbReference type="NCBI Taxonomy" id="2731377"/>
    <lineage>
        <taxon>Bacteria</taxon>
        <taxon>Bacillati</taxon>
        <taxon>Bacillota</taxon>
        <taxon>Clostridia</taxon>
        <taxon>Eubacteriales</taxon>
        <taxon>Proteinivoracaceae</taxon>
        <taxon>Alkalicella</taxon>
    </lineage>
</organism>
<dbReference type="KEGG" id="acae:HYG86_00760"/>
<dbReference type="InterPro" id="IPR011010">
    <property type="entry name" value="DNA_brk_join_enz"/>
</dbReference>
<keyword evidence="1" id="KW-0233">DNA recombination</keyword>
<sequence>MSRPMFKSIFSEEMYHYLDHMVATGHKEVSFCKHLRLFDRFCTENEILQPVFNSQHAMKWIQRKENEASTTHYSRINGIKQFLIYLCRKGYEIFVTRDVCFKQTDFQPYIYAEDEIARYFHAVDTYESARNRKDSIQLPILFRLLYCCGTRINETLGIRKQDVDLEDGIIKLFETKNNNERYIVLNEEMAGLMCQYAQKCFYLLDEKDYIFTKSNGSRLDGEALYERHRLFLQKARIPYIGGGRGPRLHDWRHTFSVQSFKQMVDSGLDMYVALPILSSYLGHKTIYATERYVRLTMSLYPYIEDRFKDKVNKVFGEVDKHEIH</sequence>
<dbReference type="SUPFAM" id="SSF56349">
    <property type="entry name" value="DNA breaking-rejoining enzymes"/>
    <property type="match status" value="1"/>
</dbReference>
<protein>
    <submittedName>
        <fullName evidence="3">Tyrosine-type recombinase/integrase</fullName>
    </submittedName>
</protein>
<dbReference type="EMBL" id="CP058559">
    <property type="protein sequence ID" value="QNO13404.1"/>
    <property type="molecule type" value="Genomic_DNA"/>
</dbReference>
<dbReference type="Proteomes" id="UP000516160">
    <property type="component" value="Chromosome"/>
</dbReference>
<dbReference type="EMBL" id="CP058559">
    <property type="protein sequence ID" value="QNO13367.1"/>
    <property type="molecule type" value="Genomic_DNA"/>
</dbReference>
<dbReference type="Pfam" id="PF00589">
    <property type="entry name" value="Phage_integrase"/>
    <property type="match status" value="1"/>
</dbReference>